<dbReference type="InterPro" id="IPR001623">
    <property type="entry name" value="DnaJ_domain"/>
</dbReference>
<evidence type="ECO:0000313" key="4">
    <source>
        <dbReference type="Proteomes" id="UP000660380"/>
    </source>
</evidence>
<evidence type="ECO:0000256" key="1">
    <source>
        <dbReference type="SAM" id="MobiDB-lite"/>
    </source>
</evidence>
<evidence type="ECO:0000313" key="3">
    <source>
        <dbReference type="EMBL" id="MBD2608844.1"/>
    </source>
</evidence>
<feature type="compositionally biased region" description="Polar residues" evidence="1">
    <location>
        <begin position="23"/>
        <end position="35"/>
    </location>
</feature>
<dbReference type="PROSITE" id="PS50076">
    <property type="entry name" value="DNAJ_2"/>
    <property type="match status" value="1"/>
</dbReference>
<feature type="non-terminal residue" evidence="3">
    <location>
        <position position="1"/>
    </location>
</feature>
<dbReference type="SUPFAM" id="SSF46565">
    <property type="entry name" value="Chaperone J-domain"/>
    <property type="match status" value="1"/>
</dbReference>
<dbReference type="EMBL" id="JACJTA010000111">
    <property type="protein sequence ID" value="MBD2608844.1"/>
    <property type="molecule type" value="Genomic_DNA"/>
</dbReference>
<dbReference type="InterPro" id="IPR036869">
    <property type="entry name" value="J_dom_sf"/>
</dbReference>
<accession>A0ABR8H097</accession>
<sequence>EAQFRTWELDEEIAQMKAKKGSTGKQQNKTQSNKTEAQKDKITRAYATLEVQSNASFAEVKQAYRILVKKWHPDLFVDKPQLQKEAQEKMWLINEAYTILSEKK</sequence>
<dbReference type="SMART" id="SM00271">
    <property type="entry name" value="DnaJ"/>
    <property type="match status" value="1"/>
</dbReference>
<dbReference type="Gene3D" id="1.10.287.110">
    <property type="entry name" value="DnaJ domain"/>
    <property type="match status" value="1"/>
</dbReference>
<reference evidence="3 4" key="1">
    <citation type="journal article" date="2020" name="ISME J.">
        <title>Comparative genomics reveals insights into cyanobacterial evolution and habitat adaptation.</title>
        <authorList>
            <person name="Chen M.Y."/>
            <person name="Teng W.K."/>
            <person name="Zhao L."/>
            <person name="Hu C.X."/>
            <person name="Zhou Y.K."/>
            <person name="Han B.P."/>
            <person name="Song L.R."/>
            <person name="Shu W.S."/>
        </authorList>
    </citation>
    <scope>NUCLEOTIDE SEQUENCE [LARGE SCALE GENOMIC DNA]</scope>
    <source>
        <strain evidence="3 4">FACHB-248</strain>
    </source>
</reference>
<dbReference type="PRINTS" id="PR00625">
    <property type="entry name" value="JDOMAIN"/>
</dbReference>
<proteinExistence type="predicted"/>
<name>A0ABR8H097_9CYAN</name>
<feature type="domain" description="J" evidence="2">
    <location>
        <begin position="44"/>
        <end position="104"/>
    </location>
</feature>
<comment type="caution">
    <text evidence="3">The sequence shown here is derived from an EMBL/GenBank/DDBJ whole genome shotgun (WGS) entry which is preliminary data.</text>
</comment>
<keyword evidence="4" id="KW-1185">Reference proteome</keyword>
<dbReference type="Pfam" id="PF00226">
    <property type="entry name" value="DnaJ"/>
    <property type="match status" value="1"/>
</dbReference>
<dbReference type="CDD" id="cd06257">
    <property type="entry name" value="DnaJ"/>
    <property type="match status" value="1"/>
</dbReference>
<dbReference type="InterPro" id="IPR050817">
    <property type="entry name" value="DjlA_DnaK_co-chaperone"/>
</dbReference>
<dbReference type="RefSeq" id="WP_190909928.1">
    <property type="nucleotide sequence ID" value="NZ_JACJTA010000111.1"/>
</dbReference>
<gene>
    <name evidence="3" type="ORF">H6G81_31080</name>
</gene>
<evidence type="ECO:0000259" key="2">
    <source>
        <dbReference type="PROSITE" id="PS50076"/>
    </source>
</evidence>
<protein>
    <submittedName>
        <fullName evidence="3">DnaJ domain-containing protein</fullName>
    </submittedName>
</protein>
<feature type="region of interest" description="Disordered" evidence="1">
    <location>
        <begin position="16"/>
        <end position="39"/>
    </location>
</feature>
<organism evidence="3 4">
    <name type="scientific">Scytonema hofmannii FACHB-248</name>
    <dbReference type="NCBI Taxonomy" id="1842502"/>
    <lineage>
        <taxon>Bacteria</taxon>
        <taxon>Bacillati</taxon>
        <taxon>Cyanobacteriota</taxon>
        <taxon>Cyanophyceae</taxon>
        <taxon>Nostocales</taxon>
        <taxon>Scytonemataceae</taxon>
        <taxon>Scytonema</taxon>
    </lineage>
</organism>
<dbReference type="PANTHER" id="PTHR24074">
    <property type="entry name" value="CO-CHAPERONE PROTEIN DJLA"/>
    <property type="match status" value="1"/>
</dbReference>
<dbReference type="Proteomes" id="UP000660380">
    <property type="component" value="Unassembled WGS sequence"/>
</dbReference>